<gene>
    <name evidence="1" type="ORF">JJB07_20780</name>
</gene>
<accession>A0ABS1JFH9</accession>
<dbReference type="Pfam" id="PF10764">
    <property type="entry name" value="Gin"/>
    <property type="match status" value="1"/>
</dbReference>
<dbReference type="RefSeq" id="WP_201638030.1">
    <property type="nucleotide sequence ID" value="NZ_JAEQNB010000008.1"/>
</dbReference>
<reference evidence="1 2" key="1">
    <citation type="submission" date="2021-01" db="EMBL/GenBank/DDBJ databases">
        <title>Tumebacillus sp. strain ITR2 16S ribosomal RNA gene Genome sequencing and assembly.</title>
        <authorList>
            <person name="Kang M."/>
        </authorList>
    </citation>
    <scope>NUCLEOTIDE SEQUENCE [LARGE SCALE GENOMIC DNA]</scope>
    <source>
        <strain evidence="1 2">ITR2</strain>
    </source>
</reference>
<name>A0ABS1JFH9_9BACL</name>
<evidence type="ECO:0000313" key="2">
    <source>
        <dbReference type="Proteomes" id="UP000602284"/>
    </source>
</evidence>
<dbReference type="EMBL" id="JAEQNB010000008">
    <property type="protein sequence ID" value="MBL0389031.1"/>
    <property type="molecule type" value="Genomic_DNA"/>
</dbReference>
<evidence type="ECO:0000313" key="1">
    <source>
        <dbReference type="EMBL" id="MBL0389031.1"/>
    </source>
</evidence>
<dbReference type="InterPro" id="IPR019700">
    <property type="entry name" value="Sigma-G_inhibitor_Gin"/>
</dbReference>
<dbReference type="Proteomes" id="UP000602284">
    <property type="component" value="Unassembled WGS sequence"/>
</dbReference>
<protein>
    <submittedName>
        <fullName evidence="1">Sigma factor G inhibitor Gin</fullName>
    </submittedName>
</protein>
<keyword evidence="2" id="KW-1185">Reference proteome</keyword>
<organism evidence="1 2">
    <name type="scientific">Tumebacillus amylolyticus</name>
    <dbReference type="NCBI Taxonomy" id="2801339"/>
    <lineage>
        <taxon>Bacteria</taxon>
        <taxon>Bacillati</taxon>
        <taxon>Bacillota</taxon>
        <taxon>Bacilli</taxon>
        <taxon>Bacillales</taxon>
        <taxon>Alicyclobacillaceae</taxon>
        <taxon>Tumebacillus</taxon>
    </lineage>
</organism>
<proteinExistence type="predicted"/>
<comment type="caution">
    <text evidence="1">The sequence shown here is derived from an EMBL/GenBank/DDBJ whole genome shotgun (WGS) entry which is preliminary data.</text>
</comment>
<sequence>MEERNCNETGGTCIVCSQQKELGIRIFQSFLCTECEREIVQTDAQDEKYPYYIDRMKQIWMSAIS</sequence>